<dbReference type="CDD" id="cd16896">
    <property type="entry name" value="LT_Slt70-like"/>
    <property type="match status" value="1"/>
</dbReference>
<dbReference type="OrthoDB" id="9815002at2"/>
<keyword evidence="4" id="KW-1185">Reference proteome</keyword>
<protein>
    <submittedName>
        <fullName evidence="3">Soluble lytic murein transglycosylase</fullName>
    </submittedName>
</protein>
<proteinExistence type="predicted"/>
<dbReference type="Gene3D" id="1.10.530.10">
    <property type="match status" value="1"/>
</dbReference>
<dbReference type="STRING" id="252246.SAMN05421799_101331"/>
<keyword evidence="1" id="KW-0472">Membrane</keyword>
<keyword evidence="1" id="KW-0812">Transmembrane</keyword>
<dbReference type="EMBL" id="FTOO01000001">
    <property type="protein sequence ID" value="SIS56104.1"/>
    <property type="molecule type" value="Genomic_DNA"/>
</dbReference>
<dbReference type="InterPro" id="IPR008258">
    <property type="entry name" value="Transglycosylase_SLT_dom_1"/>
</dbReference>
<dbReference type="RefSeq" id="WP_076344382.1">
    <property type="nucleotide sequence ID" value="NZ_FTOO01000001.1"/>
</dbReference>
<accession>A0A1N7K3S6</accession>
<dbReference type="SUPFAM" id="SSF53955">
    <property type="entry name" value="Lysozyme-like"/>
    <property type="match status" value="1"/>
</dbReference>
<dbReference type="AlphaFoldDB" id="A0A1N7K3S6"/>
<evidence type="ECO:0000313" key="4">
    <source>
        <dbReference type="Proteomes" id="UP000186156"/>
    </source>
</evidence>
<feature type="domain" description="Transglycosylase SLT" evidence="2">
    <location>
        <begin position="54"/>
        <end position="171"/>
    </location>
</feature>
<dbReference type="InterPro" id="IPR023346">
    <property type="entry name" value="Lysozyme-like_dom_sf"/>
</dbReference>
<keyword evidence="1" id="KW-1133">Transmembrane helix</keyword>
<reference evidence="4" key="1">
    <citation type="submission" date="2017-01" db="EMBL/GenBank/DDBJ databases">
        <authorList>
            <person name="Varghese N."/>
            <person name="Submissions S."/>
        </authorList>
    </citation>
    <scope>NUCLEOTIDE SEQUENCE [LARGE SCALE GENOMIC DNA]</scope>
    <source>
        <strain evidence="4">DSM 16176</strain>
    </source>
</reference>
<dbReference type="Proteomes" id="UP000186156">
    <property type="component" value="Unassembled WGS sequence"/>
</dbReference>
<gene>
    <name evidence="3" type="ORF">SAMN05421799_101331</name>
</gene>
<feature type="transmembrane region" description="Helical" evidence="1">
    <location>
        <begin position="21"/>
        <end position="41"/>
    </location>
</feature>
<name>A0A1N7K3S6_9BACL</name>
<dbReference type="Pfam" id="PF01464">
    <property type="entry name" value="SLT"/>
    <property type="match status" value="1"/>
</dbReference>
<organism evidence="3 4">
    <name type="scientific">Alicyclobacillus vulcanalis</name>
    <dbReference type="NCBI Taxonomy" id="252246"/>
    <lineage>
        <taxon>Bacteria</taxon>
        <taxon>Bacillati</taxon>
        <taxon>Bacillota</taxon>
        <taxon>Bacilli</taxon>
        <taxon>Bacillales</taxon>
        <taxon>Alicyclobacillaceae</taxon>
        <taxon>Alicyclobacillus</taxon>
    </lineage>
</organism>
<evidence type="ECO:0000256" key="1">
    <source>
        <dbReference type="SAM" id="Phobius"/>
    </source>
</evidence>
<evidence type="ECO:0000259" key="2">
    <source>
        <dbReference type="Pfam" id="PF01464"/>
    </source>
</evidence>
<dbReference type="PANTHER" id="PTHR37423:SF5">
    <property type="entry name" value="SOLUBLE LYTIC MUREIN TRANSGLYCOSYLASE"/>
    <property type="match status" value="1"/>
</dbReference>
<sequence length="219" mass="24593">MAKTSGSKPKRPFFFSLSLRQLVAGILLIAVLVTISTNGFWRLMYPIEYQAQIQQSARFADVDPLLIASIIRVESKFRTQDVSHAGAVGLMQLMPQTAEWIAEMLRNQTSGSGGALRKLPKDAKKLASPEYNILIGSWYVKSLIDDFHGNVVAAVAAYNAGPRRVSQWLKDGVWNGELRDIDEIPVGETRHFVDRVFYNYDLYKKIYGGDPAWRLPTNS</sequence>
<dbReference type="PANTHER" id="PTHR37423">
    <property type="entry name" value="SOLUBLE LYTIC MUREIN TRANSGLYCOSYLASE-RELATED"/>
    <property type="match status" value="1"/>
</dbReference>
<evidence type="ECO:0000313" key="3">
    <source>
        <dbReference type="EMBL" id="SIS56104.1"/>
    </source>
</evidence>